<dbReference type="Gene3D" id="1.20.1070.10">
    <property type="entry name" value="Rhodopsin 7-helix transmembrane proteins"/>
    <property type="match status" value="1"/>
</dbReference>
<dbReference type="InterPro" id="IPR052954">
    <property type="entry name" value="GPCR-Ligand_Int"/>
</dbReference>
<gene>
    <name evidence="9" type="ORF">PMAYCL1PPCAC_18073</name>
</gene>
<dbReference type="Pfam" id="PF00001">
    <property type="entry name" value="7tm_1"/>
    <property type="match status" value="1"/>
</dbReference>
<feature type="domain" description="G-protein coupled receptors family 1 profile" evidence="8">
    <location>
        <begin position="33"/>
        <end position="306"/>
    </location>
</feature>
<dbReference type="InterPro" id="IPR000276">
    <property type="entry name" value="GPCR_Rhodpsn"/>
</dbReference>
<dbReference type="PANTHER" id="PTHR46641">
    <property type="entry name" value="FMRFAMIDE RECEPTOR-RELATED"/>
    <property type="match status" value="1"/>
</dbReference>
<protein>
    <recommendedName>
        <fullName evidence="8">G-protein coupled receptors family 1 profile domain-containing protein</fullName>
    </recommendedName>
</protein>
<evidence type="ECO:0000313" key="9">
    <source>
        <dbReference type="EMBL" id="GMR47878.1"/>
    </source>
</evidence>
<keyword evidence="5" id="KW-0675">Receptor</keyword>
<dbReference type="GO" id="GO:0004930">
    <property type="term" value="F:G protein-coupled receptor activity"/>
    <property type="evidence" value="ECO:0007669"/>
    <property type="project" value="UniProtKB-KW"/>
</dbReference>
<keyword evidence="4 7" id="KW-0472">Membrane</keyword>
<feature type="transmembrane region" description="Helical" evidence="7">
    <location>
        <begin position="207"/>
        <end position="231"/>
    </location>
</feature>
<keyword evidence="10" id="KW-1185">Reference proteome</keyword>
<evidence type="ECO:0000256" key="3">
    <source>
        <dbReference type="ARBA" id="ARBA00022989"/>
    </source>
</evidence>
<keyword evidence="3 7" id="KW-1133">Transmembrane helix</keyword>
<dbReference type="InterPro" id="IPR017452">
    <property type="entry name" value="GPCR_Rhodpsn_7TM"/>
</dbReference>
<comment type="subcellular location">
    <subcellularLocation>
        <location evidence="1">Membrane</location>
    </subcellularLocation>
</comment>
<feature type="non-terminal residue" evidence="9">
    <location>
        <position position="1"/>
    </location>
</feature>
<comment type="caution">
    <text evidence="9">The sequence shown here is derived from an EMBL/GenBank/DDBJ whole genome shotgun (WGS) entry which is preliminary data.</text>
</comment>
<evidence type="ECO:0000256" key="6">
    <source>
        <dbReference type="SAM" id="MobiDB-lite"/>
    </source>
</evidence>
<dbReference type="PROSITE" id="PS50262">
    <property type="entry name" value="G_PROTEIN_RECEP_F1_2"/>
    <property type="match status" value="1"/>
</dbReference>
<feature type="transmembrane region" description="Helical" evidence="7">
    <location>
        <begin position="142"/>
        <end position="161"/>
    </location>
</feature>
<feature type="compositionally biased region" description="Basic and acidic residues" evidence="6">
    <location>
        <begin position="364"/>
        <end position="381"/>
    </location>
</feature>
<feature type="transmembrane region" description="Helical" evidence="7">
    <location>
        <begin position="56"/>
        <end position="80"/>
    </location>
</feature>
<dbReference type="SUPFAM" id="SSF81321">
    <property type="entry name" value="Family A G protein-coupled receptor-like"/>
    <property type="match status" value="1"/>
</dbReference>
<dbReference type="PANTHER" id="PTHR46641:SF16">
    <property type="entry name" value="G-PROTEIN COUPLED RECEPTORS FAMILY 1 PROFILE DOMAIN-CONTAINING PROTEIN"/>
    <property type="match status" value="1"/>
</dbReference>
<feature type="transmembrane region" description="Helical" evidence="7">
    <location>
        <begin position="100"/>
        <end position="122"/>
    </location>
</feature>
<organism evidence="9 10">
    <name type="scientific">Pristionchus mayeri</name>
    <dbReference type="NCBI Taxonomy" id="1317129"/>
    <lineage>
        <taxon>Eukaryota</taxon>
        <taxon>Metazoa</taxon>
        <taxon>Ecdysozoa</taxon>
        <taxon>Nematoda</taxon>
        <taxon>Chromadorea</taxon>
        <taxon>Rhabditida</taxon>
        <taxon>Rhabditina</taxon>
        <taxon>Diplogasteromorpha</taxon>
        <taxon>Diplogasteroidea</taxon>
        <taxon>Neodiplogasteridae</taxon>
        <taxon>Pristionchus</taxon>
    </lineage>
</organism>
<comment type="similarity">
    <text evidence="5">Belongs to the G-protein coupled receptor 1 family.</text>
</comment>
<dbReference type="EMBL" id="BTRK01000004">
    <property type="protein sequence ID" value="GMR47878.1"/>
    <property type="molecule type" value="Genomic_DNA"/>
</dbReference>
<evidence type="ECO:0000256" key="2">
    <source>
        <dbReference type="ARBA" id="ARBA00022692"/>
    </source>
</evidence>
<dbReference type="GO" id="GO:0016020">
    <property type="term" value="C:membrane"/>
    <property type="evidence" value="ECO:0007669"/>
    <property type="project" value="UniProtKB-SubCell"/>
</dbReference>
<keyword evidence="2 5" id="KW-0812">Transmembrane</keyword>
<feature type="transmembrane region" description="Helical" evidence="7">
    <location>
        <begin position="20"/>
        <end position="44"/>
    </location>
</feature>
<evidence type="ECO:0000256" key="7">
    <source>
        <dbReference type="SAM" id="Phobius"/>
    </source>
</evidence>
<keyword evidence="5" id="KW-0807">Transducer</keyword>
<evidence type="ECO:0000256" key="5">
    <source>
        <dbReference type="RuleBase" id="RU000688"/>
    </source>
</evidence>
<name>A0AAN5I130_9BILA</name>
<reference evidence="10" key="1">
    <citation type="submission" date="2022-10" db="EMBL/GenBank/DDBJ databases">
        <title>Genome assembly of Pristionchus species.</title>
        <authorList>
            <person name="Yoshida K."/>
            <person name="Sommer R.J."/>
        </authorList>
    </citation>
    <scope>NUCLEOTIDE SEQUENCE [LARGE SCALE GENOMIC DNA]</scope>
    <source>
        <strain evidence="10">RS5460</strain>
    </source>
</reference>
<dbReference type="PRINTS" id="PR00237">
    <property type="entry name" value="GPCRRHODOPSN"/>
</dbReference>
<dbReference type="Proteomes" id="UP001328107">
    <property type="component" value="Unassembled WGS sequence"/>
</dbReference>
<accession>A0AAN5I130</accession>
<proteinExistence type="inferred from homology"/>
<sequence length="405" mass="46831">TRFKIEMCYNFRYLRGIDCFLDVFLLPLISLIGISLNLSCILVFRKTRSHPLVPALTLLSLCDILQLSLSILVLFLPALIDFFELNQISWTGQLTYISTGLLSPLLLASNCASIWTISYISIERHRAIVNPLQSIQSKGPRVFPLVLISILAILFNVSKWYEFEWDWRRLATEEKEGYLFGLAPTHFIYHFSNNLTMNHTYKFTRELVLYPLLVYFIPISFLTCLNLRILLKVSKARVTSTHRSRIAQEKRTISLLISIVLLFFFCHTGGLIIRFLEESEGELYVLVKDIINILFNVNSMANPMLYFFFTRQFRDLRERYVSAHFYSSTSSRPSLSNIHHISTKRSSMIYEKASQYTVMMDGEKTEEGNSLKMSPAREKIQKKTSLKEPLVASPVSVRGRSRSKN</sequence>
<feature type="transmembrane region" description="Helical" evidence="7">
    <location>
        <begin position="290"/>
        <end position="309"/>
    </location>
</feature>
<feature type="region of interest" description="Disordered" evidence="6">
    <location>
        <begin position="364"/>
        <end position="405"/>
    </location>
</feature>
<evidence type="ECO:0000259" key="8">
    <source>
        <dbReference type="PROSITE" id="PS50262"/>
    </source>
</evidence>
<evidence type="ECO:0000313" key="10">
    <source>
        <dbReference type="Proteomes" id="UP001328107"/>
    </source>
</evidence>
<keyword evidence="5" id="KW-0297">G-protein coupled receptor</keyword>
<evidence type="ECO:0000256" key="4">
    <source>
        <dbReference type="ARBA" id="ARBA00023136"/>
    </source>
</evidence>
<dbReference type="PROSITE" id="PS00237">
    <property type="entry name" value="G_PROTEIN_RECEP_F1_1"/>
    <property type="match status" value="1"/>
</dbReference>
<evidence type="ECO:0000256" key="1">
    <source>
        <dbReference type="ARBA" id="ARBA00004370"/>
    </source>
</evidence>
<feature type="transmembrane region" description="Helical" evidence="7">
    <location>
        <begin position="252"/>
        <end position="275"/>
    </location>
</feature>
<dbReference type="AlphaFoldDB" id="A0AAN5I130"/>